<organism evidence="2 3">
    <name type="scientific">Anaeromyxobacter dehalogenans (strain 2CP-C)</name>
    <dbReference type="NCBI Taxonomy" id="290397"/>
    <lineage>
        <taxon>Bacteria</taxon>
        <taxon>Pseudomonadati</taxon>
        <taxon>Myxococcota</taxon>
        <taxon>Myxococcia</taxon>
        <taxon>Myxococcales</taxon>
        <taxon>Cystobacterineae</taxon>
        <taxon>Anaeromyxobacteraceae</taxon>
        <taxon>Anaeromyxobacter</taxon>
    </lineage>
</organism>
<name>Q2IFG1_ANADE</name>
<keyword evidence="1" id="KW-0472">Membrane</keyword>
<dbReference type="Proteomes" id="UP000001935">
    <property type="component" value="Chromosome"/>
</dbReference>
<evidence type="ECO:0000256" key="1">
    <source>
        <dbReference type="SAM" id="Phobius"/>
    </source>
</evidence>
<dbReference type="AlphaFoldDB" id="Q2IFG1"/>
<feature type="transmembrane region" description="Helical" evidence="1">
    <location>
        <begin position="38"/>
        <end position="55"/>
    </location>
</feature>
<evidence type="ECO:0000313" key="2">
    <source>
        <dbReference type="EMBL" id="ABC83320.1"/>
    </source>
</evidence>
<proteinExistence type="predicted"/>
<keyword evidence="1" id="KW-0812">Transmembrane</keyword>
<reference evidence="2" key="1">
    <citation type="submission" date="2006-01" db="EMBL/GenBank/DDBJ databases">
        <title>Complete sequence of Anaeromyxobacter dehalogenans 2CP-C.</title>
        <authorList>
            <consortium name="US DOE Joint Genome Institute"/>
            <person name="Copeland A."/>
            <person name="Lucas S."/>
            <person name="Lapidus A."/>
            <person name="Barry K."/>
            <person name="Detter J.C."/>
            <person name="Glavina T."/>
            <person name="Hammon N."/>
            <person name="Israni S."/>
            <person name="Pitluck S."/>
            <person name="Brettin T."/>
            <person name="Bruce D."/>
            <person name="Han C."/>
            <person name="Tapia R."/>
            <person name="Gilna P."/>
            <person name="Kiss H."/>
            <person name="Schmutz J."/>
            <person name="Larimer F."/>
            <person name="Land M."/>
            <person name="Kyrpides N."/>
            <person name="Anderson I."/>
            <person name="Sanford R.A."/>
            <person name="Ritalahti K.M."/>
            <person name="Thomas H.S."/>
            <person name="Kirby J.R."/>
            <person name="Zhulin I.B."/>
            <person name="Loeffler F.E."/>
            <person name="Richardson P."/>
        </authorList>
    </citation>
    <scope>NUCLEOTIDE SEQUENCE</scope>
    <source>
        <strain evidence="2">2CP-C</strain>
    </source>
</reference>
<dbReference type="EMBL" id="CP000251">
    <property type="protein sequence ID" value="ABC83320.1"/>
    <property type="molecule type" value="Genomic_DNA"/>
</dbReference>
<feature type="transmembrane region" description="Helical" evidence="1">
    <location>
        <begin position="67"/>
        <end position="88"/>
    </location>
</feature>
<evidence type="ECO:0000313" key="3">
    <source>
        <dbReference type="Proteomes" id="UP000001935"/>
    </source>
</evidence>
<keyword evidence="1" id="KW-1133">Transmembrane helix</keyword>
<sequence length="106" mass="11811">MLSFIAVGLLARLAVARGEVKYGCTKHELRRLSRRGRLLLVVLWPLVAAFLLAIFPNVPSRNIFGDLILIIAAVLPAALLAFLVNAMLERTRFKVVPRRSPKAHSR</sequence>
<accession>Q2IFG1</accession>
<protein>
    <submittedName>
        <fullName evidence="2">Uncharacterized protein</fullName>
    </submittedName>
</protein>
<dbReference type="HOGENOM" id="CLU_2217505_0_0_7"/>
<dbReference type="KEGG" id="ade:Adeh_3554"/>
<gene>
    <name evidence="2" type="ordered locus">Adeh_3554</name>
</gene>